<organism evidence="2 3">
    <name type="scientific">Trichonephila clavipes</name>
    <name type="common">Golden silk orbweaver</name>
    <name type="synonym">Nephila clavipes</name>
    <dbReference type="NCBI Taxonomy" id="2585209"/>
    <lineage>
        <taxon>Eukaryota</taxon>
        <taxon>Metazoa</taxon>
        <taxon>Ecdysozoa</taxon>
        <taxon>Arthropoda</taxon>
        <taxon>Chelicerata</taxon>
        <taxon>Arachnida</taxon>
        <taxon>Araneae</taxon>
        <taxon>Araneomorphae</taxon>
        <taxon>Entelegynae</taxon>
        <taxon>Araneoidea</taxon>
        <taxon>Nephilidae</taxon>
        <taxon>Trichonephila</taxon>
    </lineage>
</organism>
<feature type="compositionally biased region" description="Basic and acidic residues" evidence="1">
    <location>
        <begin position="7"/>
        <end position="17"/>
    </location>
</feature>
<gene>
    <name evidence="2" type="ORF">TNCV_1629761</name>
</gene>
<dbReference type="Proteomes" id="UP000887159">
    <property type="component" value="Unassembled WGS sequence"/>
</dbReference>
<evidence type="ECO:0000313" key="2">
    <source>
        <dbReference type="EMBL" id="GFY31003.1"/>
    </source>
</evidence>
<protein>
    <submittedName>
        <fullName evidence="2">Uncharacterized protein</fullName>
    </submittedName>
</protein>
<name>A0A8X6W9Y1_TRICX</name>
<evidence type="ECO:0000313" key="3">
    <source>
        <dbReference type="Proteomes" id="UP000887159"/>
    </source>
</evidence>
<sequence length="85" mass="9422">MQLPIIEDQRESPKGDGKTGWMNLLPQKENIGAKRPTMGCHANADDDLRLSKDGYQLLGEGQNGKTSEKGSGLQWAVMPMLMMIY</sequence>
<dbReference type="EMBL" id="BMAU01021395">
    <property type="protein sequence ID" value="GFY31003.1"/>
    <property type="molecule type" value="Genomic_DNA"/>
</dbReference>
<feature type="region of interest" description="Disordered" evidence="1">
    <location>
        <begin position="1"/>
        <end position="22"/>
    </location>
</feature>
<comment type="caution">
    <text evidence="2">The sequence shown here is derived from an EMBL/GenBank/DDBJ whole genome shotgun (WGS) entry which is preliminary data.</text>
</comment>
<proteinExistence type="predicted"/>
<keyword evidence="3" id="KW-1185">Reference proteome</keyword>
<evidence type="ECO:0000256" key="1">
    <source>
        <dbReference type="SAM" id="MobiDB-lite"/>
    </source>
</evidence>
<reference evidence="2" key="1">
    <citation type="submission" date="2020-08" db="EMBL/GenBank/DDBJ databases">
        <title>Multicomponent nature underlies the extraordinary mechanical properties of spider dragline silk.</title>
        <authorList>
            <person name="Kono N."/>
            <person name="Nakamura H."/>
            <person name="Mori M."/>
            <person name="Yoshida Y."/>
            <person name="Ohtoshi R."/>
            <person name="Malay A.D."/>
            <person name="Moran D.A.P."/>
            <person name="Tomita M."/>
            <person name="Numata K."/>
            <person name="Arakawa K."/>
        </authorList>
    </citation>
    <scope>NUCLEOTIDE SEQUENCE</scope>
</reference>
<accession>A0A8X6W9Y1</accession>
<dbReference type="AlphaFoldDB" id="A0A8X6W9Y1"/>